<evidence type="ECO:0000256" key="1">
    <source>
        <dbReference type="SAM" id="SignalP"/>
    </source>
</evidence>
<dbReference type="RefSeq" id="WP_345220084.1">
    <property type="nucleotide sequence ID" value="NZ_BAAAXE010000010.1"/>
</dbReference>
<sequence length="89" mass="9762">MRMQRALVGAVLGGALVLGGTATTAQADAPARASAGEKSVALKASWHFYKAYWTRSECENRGKALGGRYKCTSGIGHDGEFKWFLYRWY</sequence>
<proteinExistence type="predicted"/>
<name>A0ABV5PK14_STRCM</name>
<comment type="caution">
    <text evidence="2">The sequence shown here is derived from an EMBL/GenBank/DDBJ whole genome shotgun (WGS) entry which is preliminary data.</text>
</comment>
<gene>
    <name evidence="2" type="ORF">ACFFTU_25720</name>
</gene>
<keyword evidence="3" id="KW-1185">Reference proteome</keyword>
<evidence type="ECO:0000313" key="2">
    <source>
        <dbReference type="EMBL" id="MFB9523348.1"/>
    </source>
</evidence>
<dbReference type="EMBL" id="JBHMCR010000017">
    <property type="protein sequence ID" value="MFB9523348.1"/>
    <property type="molecule type" value="Genomic_DNA"/>
</dbReference>
<reference evidence="2 3" key="1">
    <citation type="submission" date="2024-09" db="EMBL/GenBank/DDBJ databases">
        <authorList>
            <person name="Sun Q."/>
            <person name="Mori K."/>
        </authorList>
    </citation>
    <scope>NUCLEOTIDE SEQUENCE [LARGE SCALE GENOMIC DNA]</scope>
    <source>
        <strain evidence="2 3">JCM 4362</strain>
    </source>
</reference>
<protein>
    <submittedName>
        <fullName evidence="2">Uncharacterized protein</fullName>
    </submittedName>
</protein>
<keyword evidence="1" id="KW-0732">Signal</keyword>
<feature type="signal peptide" evidence="1">
    <location>
        <begin position="1"/>
        <end position="27"/>
    </location>
</feature>
<evidence type="ECO:0000313" key="3">
    <source>
        <dbReference type="Proteomes" id="UP001589718"/>
    </source>
</evidence>
<organism evidence="2 3">
    <name type="scientific">Streptomyces cremeus</name>
    <dbReference type="NCBI Taxonomy" id="66881"/>
    <lineage>
        <taxon>Bacteria</taxon>
        <taxon>Bacillati</taxon>
        <taxon>Actinomycetota</taxon>
        <taxon>Actinomycetes</taxon>
        <taxon>Kitasatosporales</taxon>
        <taxon>Streptomycetaceae</taxon>
        <taxon>Streptomyces</taxon>
    </lineage>
</organism>
<dbReference type="Proteomes" id="UP001589718">
    <property type="component" value="Unassembled WGS sequence"/>
</dbReference>
<feature type="chain" id="PRO_5046672599" evidence="1">
    <location>
        <begin position="28"/>
        <end position="89"/>
    </location>
</feature>
<accession>A0ABV5PK14</accession>